<evidence type="ECO:0000256" key="6">
    <source>
        <dbReference type="ARBA" id="ARBA00023136"/>
    </source>
</evidence>
<organism evidence="9 10">
    <name type="scientific">Tripterygium wilfordii</name>
    <name type="common">Thunder God vine</name>
    <dbReference type="NCBI Taxonomy" id="458696"/>
    <lineage>
        <taxon>Eukaryota</taxon>
        <taxon>Viridiplantae</taxon>
        <taxon>Streptophyta</taxon>
        <taxon>Embryophyta</taxon>
        <taxon>Tracheophyta</taxon>
        <taxon>Spermatophyta</taxon>
        <taxon>Magnoliopsida</taxon>
        <taxon>eudicotyledons</taxon>
        <taxon>Gunneridae</taxon>
        <taxon>Pentapetalae</taxon>
        <taxon>rosids</taxon>
        <taxon>fabids</taxon>
        <taxon>Celastrales</taxon>
        <taxon>Celastraceae</taxon>
        <taxon>Tripterygium</taxon>
    </lineage>
</organism>
<keyword evidence="4" id="KW-0812">Transmembrane</keyword>
<name>A0A7J7CJW8_TRIWF</name>
<dbReference type="Proteomes" id="UP000593562">
    <property type="component" value="Unassembled WGS sequence"/>
</dbReference>
<evidence type="ECO:0000256" key="4">
    <source>
        <dbReference type="ARBA" id="ARBA00022692"/>
    </source>
</evidence>
<sequence>MELQTTQQREATSPAQRQITSQQPNTKALKGKRAKLYIIRRCIIMLLCWRDQSDS</sequence>
<dbReference type="PANTHER" id="PTHR33102">
    <property type="entry name" value="DVL19-RELATED-RELATED"/>
    <property type="match status" value="1"/>
</dbReference>
<dbReference type="EMBL" id="JAAARO010000016">
    <property type="protein sequence ID" value="KAF5734348.1"/>
    <property type="molecule type" value="Genomic_DNA"/>
</dbReference>
<evidence type="ECO:0000313" key="9">
    <source>
        <dbReference type="EMBL" id="KAF5734348.1"/>
    </source>
</evidence>
<dbReference type="GO" id="GO:0048367">
    <property type="term" value="P:shoot system development"/>
    <property type="evidence" value="ECO:0007669"/>
    <property type="project" value="UniProtKB-ARBA"/>
</dbReference>
<dbReference type="FunCoup" id="A0A7J7CJW8">
    <property type="interactions" value="34"/>
</dbReference>
<comment type="similarity">
    <text evidence="7">Belongs to the DVL/RTFL small polypeptides family.</text>
</comment>
<evidence type="ECO:0000256" key="2">
    <source>
        <dbReference type="ARBA" id="ARBA00022473"/>
    </source>
</evidence>
<dbReference type="AlphaFoldDB" id="A0A7J7CJW8"/>
<keyword evidence="10" id="KW-1185">Reference proteome</keyword>
<dbReference type="InterPro" id="IPR012552">
    <property type="entry name" value="DVL"/>
</dbReference>
<comment type="caution">
    <text evidence="9">The sequence shown here is derived from an EMBL/GenBank/DDBJ whole genome shotgun (WGS) entry which is preliminary data.</text>
</comment>
<evidence type="ECO:0000313" key="10">
    <source>
        <dbReference type="Proteomes" id="UP000593562"/>
    </source>
</evidence>
<evidence type="ECO:0000256" key="3">
    <source>
        <dbReference type="ARBA" id="ARBA00022475"/>
    </source>
</evidence>
<feature type="compositionally biased region" description="Polar residues" evidence="8">
    <location>
        <begin position="1"/>
        <end position="26"/>
    </location>
</feature>
<feature type="region of interest" description="Disordered" evidence="8">
    <location>
        <begin position="1"/>
        <end position="30"/>
    </location>
</feature>
<evidence type="ECO:0000256" key="5">
    <source>
        <dbReference type="ARBA" id="ARBA00022989"/>
    </source>
</evidence>
<evidence type="ECO:0000256" key="1">
    <source>
        <dbReference type="ARBA" id="ARBA00004162"/>
    </source>
</evidence>
<protein>
    <submittedName>
        <fullName evidence="9">Uncharacterized protein</fullName>
    </submittedName>
</protein>
<evidence type="ECO:0000256" key="7">
    <source>
        <dbReference type="ARBA" id="ARBA00024340"/>
    </source>
</evidence>
<dbReference type="InterPro" id="IPR051525">
    <property type="entry name" value="DVL_RTFL_regulatory"/>
</dbReference>
<dbReference type="GO" id="GO:0005886">
    <property type="term" value="C:plasma membrane"/>
    <property type="evidence" value="ECO:0007669"/>
    <property type="project" value="UniProtKB-SubCell"/>
</dbReference>
<evidence type="ECO:0000256" key="8">
    <source>
        <dbReference type="SAM" id="MobiDB-lite"/>
    </source>
</evidence>
<comment type="subcellular location">
    <subcellularLocation>
        <location evidence="1">Cell membrane</location>
        <topology evidence="1">Single-pass membrane protein</topology>
    </subcellularLocation>
</comment>
<keyword evidence="3" id="KW-1003">Cell membrane</keyword>
<reference evidence="9 10" key="1">
    <citation type="journal article" date="2020" name="Nat. Commun.">
        <title>Genome of Tripterygium wilfordii and identification of cytochrome P450 involved in triptolide biosynthesis.</title>
        <authorList>
            <person name="Tu L."/>
            <person name="Su P."/>
            <person name="Zhang Z."/>
            <person name="Gao L."/>
            <person name="Wang J."/>
            <person name="Hu T."/>
            <person name="Zhou J."/>
            <person name="Zhang Y."/>
            <person name="Zhao Y."/>
            <person name="Liu Y."/>
            <person name="Song Y."/>
            <person name="Tong Y."/>
            <person name="Lu Y."/>
            <person name="Yang J."/>
            <person name="Xu C."/>
            <person name="Jia M."/>
            <person name="Peters R.J."/>
            <person name="Huang L."/>
            <person name="Gao W."/>
        </authorList>
    </citation>
    <scope>NUCLEOTIDE SEQUENCE [LARGE SCALE GENOMIC DNA]</scope>
    <source>
        <strain evidence="10">cv. XIE 37</strain>
        <tissue evidence="9">Leaf</tissue>
    </source>
</reference>
<proteinExistence type="inferred from homology"/>
<dbReference type="GO" id="GO:0008285">
    <property type="term" value="P:negative regulation of cell population proliferation"/>
    <property type="evidence" value="ECO:0007669"/>
    <property type="project" value="InterPro"/>
</dbReference>
<keyword evidence="6" id="KW-0472">Membrane</keyword>
<dbReference type="Pfam" id="PF08137">
    <property type="entry name" value="DVL"/>
    <property type="match status" value="1"/>
</dbReference>
<keyword evidence="5" id="KW-1133">Transmembrane helix</keyword>
<accession>A0A7J7CJW8</accession>
<keyword evidence="2" id="KW-0217">Developmental protein</keyword>
<gene>
    <name evidence="9" type="ORF">HS088_TW16G00797</name>
</gene>
<dbReference type="InParanoid" id="A0A7J7CJW8"/>